<sequence length="378" mass="43286">MTSEKNILIVSKSADPGGLEFHVLDLIKGFSDANKVYLMVPDGTLVDSYKNAGAEVILFYPKSSLDIDFIKKTYEFCKKYRIHIVHANELINSQAVFSAFLAGVYKRVYHVHTPFLYWKYSNIFIKLVKTIPNWIINFITANFFSTDVICLTPQIKTHRIVNELIWPSKLKVIPNAVPVEKLAHKPLYEDLNVIKQKYGIPLNKVIIGTISRLSREKGHMSLLKSFDKLNKEKPNVYFLLLAGGGDLEEEYEKYAEEHFSKSYCITGKFEENEKIQLLYSIDYAVFPSLAEGFGYVLTEFMSAQIPTLASDLPVLKYVGGTGIWYFRRGDYLDLYSNLNNILIMSDALINEKTSKAFKEVQKYSIEAFIQNYSVIYGN</sequence>
<name>A0A2H0RAM6_UNCKA</name>
<dbReference type="AlphaFoldDB" id="A0A2H0RAM6"/>
<reference evidence="4 5" key="1">
    <citation type="submission" date="2017-09" db="EMBL/GenBank/DDBJ databases">
        <title>Depth-based differentiation of microbial function through sediment-hosted aquifers and enrichment of novel symbionts in the deep terrestrial subsurface.</title>
        <authorList>
            <person name="Probst A.J."/>
            <person name="Ladd B."/>
            <person name="Jarett J.K."/>
            <person name="Geller-Mcgrath D.E."/>
            <person name="Sieber C.M."/>
            <person name="Emerson J.B."/>
            <person name="Anantharaman K."/>
            <person name="Thomas B.C."/>
            <person name="Malmstrom R."/>
            <person name="Stieglmeier M."/>
            <person name="Klingl A."/>
            <person name="Woyke T."/>
            <person name="Ryan C.M."/>
            <person name="Banfield J.F."/>
        </authorList>
    </citation>
    <scope>NUCLEOTIDE SEQUENCE [LARGE SCALE GENOMIC DNA]</scope>
    <source>
        <strain evidence="4">CG10_big_fil_rev_8_21_14_0_10_32_10</strain>
    </source>
</reference>
<evidence type="ECO:0000313" key="4">
    <source>
        <dbReference type="EMBL" id="PIR43579.1"/>
    </source>
</evidence>
<dbReference type="InterPro" id="IPR001296">
    <property type="entry name" value="Glyco_trans_1"/>
</dbReference>
<feature type="domain" description="Glycosyl transferase family 1" evidence="2">
    <location>
        <begin position="194"/>
        <end position="317"/>
    </location>
</feature>
<evidence type="ECO:0000259" key="3">
    <source>
        <dbReference type="Pfam" id="PF13439"/>
    </source>
</evidence>
<dbReference type="GO" id="GO:0016757">
    <property type="term" value="F:glycosyltransferase activity"/>
    <property type="evidence" value="ECO:0007669"/>
    <property type="project" value="InterPro"/>
</dbReference>
<protein>
    <recommendedName>
        <fullName evidence="6">Glycosyltransferase family 1 protein</fullName>
    </recommendedName>
</protein>
<dbReference type="PANTHER" id="PTHR46401:SF2">
    <property type="entry name" value="GLYCOSYLTRANSFERASE WBBK-RELATED"/>
    <property type="match status" value="1"/>
</dbReference>
<evidence type="ECO:0000259" key="2">
    <source>
        <dbReference type="Pfam" id="PF00534"/>
    </source>
</evidence>
<dbReference type="Pfam" id="PF00534">
    <property type="entry name" value="Glycos_transf_1"/>
    <property type="match status" value="1"/>
</dbReference>
<comment type="caution">
    <text evidence="4">The sequence shown here is derived from an EMBL/GenBank/DDBJ whole genome shotgun (WGS) entry which is preliminary data.</text>
</comment>
<dbReference type="SUPFAM" id="SSF53756">
    <property type="entry name" value="UDP-Glycosyltransferase/glycogen phosphorylase"/>
    <property type="match status" value="1"/>
</dbReference>
<keyword evidence="1" id="KW-0808">Transferase</keyword>
<organism evidence="4 5">
    <name type="scientific">candidate division WWE3 bacterium CG10_big_fil_rev_8_21_14_0_10_32_10</name>
    <dbReference type="NCBI Taxonomy" id="1975090"/>
    <lineage>
        <taxon>Bacteria</taxon>
        <taxon>Katanobacteria</taxon>
    </lineage>
</organism>
<dbReference type="Gene3D" id="3.40.50.2000">
    <property type="entry name" value="Glycogen Phosphorylase B"/>
    <property type="match status" value="2"/>
</dbReference>
<evidence type="ECO:0000256" key="1">
    <source>
        <dbReference type="ARBA" id="ARBA00022679"/>
    </source>
</evidence>
<proteinExistence type="predicted"/>
<dbReference type="Proteomes" id="UP000230214">
    <property type="component" value="Unassembled WGS sequence"/>
</dbReference>
<dbReference type="PANTHER" id="PTHR46401">
    <property type="entry name" value="GLYCOSYLTRANSFERASE WBBK-RELATED"/>
    <property type="match status" value="1"/>
</dbReference>
<feature type="domain" description="Glycosyltransferase subfamily 4-like N-terminal" evidence="3">
    <location>
        <begin position="16"/>
        <end position="180"/>
    </location>
</feature>
<dbReference type="Pfam" id="PF13439">
    <property type="entry name" value="Glyco_transf_4"/>
    <property type="match status" value="1"/>
</dbReference>
<dbReference type="EMBL" id="PCXU01000018">
    <property type="protein sequence ID" value="PIR43579.1"/>
    <property type="molecule type" value="Genomic_DNA"/>
</dbReference>
<dbReference type="CDD" id="cd03801">
    <property type="entry name" value="GT4_PimA-like"/>
    <property type="match status" value="1"/>
</dbReference>
<gene>
    <name evidence="4" type="ORF">COV24_02020</name>
</gene>
<dbReference type="InterPro" id="IPR028098">
    <property type="entry name" value="Glyco_trans_4-like_N"/>
</dbReference>
<evidence type="ECO:0000313" key="5">
    <source>
        <dbReference type="Proteomes" id="UP000230214"/>
    </source>
</evidence>
<dbReference type="GO" id="GO:0009103">
    <property type="term" value="P:lipopolysaccharide biosynthetic process"/>
    <property type="evidence" value="ECO:0007669"/>
    <property type="project" value="TreeGrafter"/>
</dbReference>
<evidence type="ECO:0008006" key="6">
    <source>
        <dbReference type="Google" id="ProtNLM"/>
    </source>
</evidence>
<accession>A0A2H0RAM6</accession>